<dbReference type="SMART" id="SM00248">
    <property type="entry name" value="ANK"/>
    <property type="match status" value="4"/>
</dbReference>
<evidence type="ECO:0000313" key="3">
    <source>
        <dbReference type="EnsemblMetazoa" id="CapteP203771"/>
    </source>
</evidence>
<dbReference type="HOGENOM" id="CLU_1416399_0_0_1"/>
<keyword evidence="4" id="KW-1185">Reference proteome</keyword>
<dbReference type="PANTHER" id="PTHR24183">
    <property type="entry name" value="FIBRONECTIN TYPE 3 AND ANKYRIN REPEAT DOMAINS PROTEIN 1"/>
    <property type="match status" value="1"/>
</dbReference>
<dbReference type="PANTHER" id="PTHR24183:SF1">
    <property type="entry name" value="FIBRONECTIN TYPE 3 AND ANKYRIN REPEAT DOMAINS PROTEIN 1"/>
    <property type="match status" value="1"/>
</dbReference>
<dbReference type="STRING" id="283909.R7TRK5"/>
<dbReference type="GO" id="GO:0042981">
    <property type="term" value="P:regulation of apoptotic process"/>
    <property type="evidence" value="ECO:0007669"/>
    <property type="project" value="TreeGrafter"/>
</dbReference>
<dbReference type="InterPro" id="IPR036770">
    <property type="entry name" value="Ankyrin_rpt-contain_sf"/>
</dbReference>
<reference evidence="2 4" key="2">
    <citation type="journal article" date="2013" name="Nature">
        <title>Insights into bilaterian evolution from three spiralian genomes.</title>
        <authorList>
            <person name="Simakov O."/>
            <person name="Marletaz F."/>
            <person name="Cho S.J."/>
            <person name="Edsinger-Gonzales E."/>
            <person name="Havlak P."/>
            <person name="Hellsten U."/>
            <person name="Kuo D.H."/>
            <person name="Larsson T."/>
            <person name="Lv J."/>
            <person name="Arendt D."/>
            <person name="Savage R."/>
            <person name="Osoegawa K."/>
            <person name="de Jong P."/>
            <person name="Grimwood J."/>
            <person name="Chapman J.A."/>
            <person name="Shapiro H."/>
            <person name="Aerts A."/>
            <person name="Otillar R.P."/>
            <person name="Terry A.Y."/>
            <person name="Boore J.L."/>
            <person name="Grigoriev I.V."/>
            <person name="Lindberg D.R."/>
            <person name="Seaver E.C."/>
            <person name="Weisblat D.A."/>
            <person name="Putnam N.H."/>
            <person name="Rokhsar D.S."/>
        </authorList>
    </citation>
    <scope>NUCLEOTIDE SEQUENCE</scope>
    <source>
        <strain evidence="2 4">I ESC-2004</strain>
    </source>
</reference>
<dbReference type="InterPro" id="IPR002110">
    <property type="entry name" value="Ankyrin_rpt"/>
</dbReference>
<dbReference type="PROSITE" id="PS50088">
    <property type="entry name" value="ANK_REPEAT"/>
    <property type="match status" value="1"/>
</dbReference>
<dbReference type="EnsemblMetazoa" id="CapteT203771">
    <property type="protein sequence ID" value="CapteP203771"/>
    <property type="gene ID" value="CapteG203771"/>
</dbReference>
<evidence type="ECO:0000256" key="1">
    <source>
        <dbReference type="PROSITE-ProRule" id="PRU00023"/>
    </source>
</evidence>
<reference evidence="3" key="3">
    <citation type="submission" date="2015-06" db="UniProtKB">
        <authorList>
            <consortium name="EnsemblMetazoa"/>
        </authorList>
    </citation>
    <scope>IDENTIFICATION</scope>
</reference>
<dbReference type="EMBL" id="KB308804">
    <property type="protein sequence ID" value="ELT96548.1"/>
    <property type="molecule type" value="Genomic_DNA"/>
</dbReference>
<evidence type="ECO:0000313" key="4">
    <source>
        <dbReference type="Proteomes" id="UP000014760"/>
    </source>
</evidence>
<dbReference type="PROSITE" id="PS50297">
    <property type="entry name" value="ANK_REP_REGION"/>
    <property type="match status" value="1"/>
</dbReference>
<accession>R7TRK5</accession>
<feature type="repeat" description="ANK" evidence="1">
    <location>
        <begin position="98"/>
        <end position="130"/>
    </location>
</feature>
<dbReference type="OrthoDB" id="9984784at2759"/>
<dbReference type="Proteomes" id="UP000014760">
    <property type="component" value="Unassembled WGS sequence"/>
</dbReference>
<gene>
    <name evidence="2" type="ORF">CAPTEDRAFT_203771</name>
</gene>
<dbReference type="EMBL" id="AMQN01028033">
    <property type="status" value="NOT_ANNOTATED_CDS"/>
    <property type="molecule type" value="Genomic_DNA"/>
</dbReference>
<sequence length="192" mass="21607">MWDIWSGAVSHLLEQYVPKVTINTTSDSPWIDGEARHAINRKRTAWRRVKRLMTEAWCSSVPFMSPEQCLHKALRQNDRNAVREILNEAKVNINGLYYGMTPLMVAVSKGYTEAALTLLDKGADSAIRDVDGSSVFEQAVLKNQVQVVKRLVKRNIFLNEKLKNGHTALTYSAQKKHSALTEVLVDGDVIQA</sequence>
<name>R7TRK5_CAPTE</name>
<dbReference type="Pfam" id="PF12796">
    <property type="entry name" value="Ank_2"/>
    <property type="match status" value="1"/>
</dbReference>
<reference evidence="4" key="1">
    <citation type="submission" date="2012-12" db="EMBL/GenBank/DDBJ databases">
        <authorList>
            <person name="Hellsten U."/>
            <person name="Grimwood J."/>
            <person name="Chapman J.A."/>
            <person name="Shapiro H."/>
            <person name="Aerts A."/>
            <person name="Otillar R.P."/>
            <person name="Terry A.Y."/>
            <person name="Boore J.L."/>
            <person name="Simakov O."/>
            <person name="Marletaz F."/>
            <person name="Cho S.-J."/>
            <person name="Edsinger-Gonzales E."/>
            <person name="Havlak P."/>
            <person name="Kuo D.-H."/>
            <person name="Larsson T."/>
            <person name="Lv J."/>
            <person name="Arendt D."/>
            <person name="Savage R."/>
            <person name="Osoegawa K."/>
            <person name="de Jong P."/>
            <person name="Lindberg D.R."/>
            <person name="Seaver E.C."/>
            <person name="Weisblat D.A."/>
            <person name="Putnam N.H."/>
            <person name="Grigoriev I.V."/>
            <person name="Rokhsar D.S."/>
        </authorList>
    </citation>
    <scope>NUCLEOTIDE SEQUENCE</scope>
    <source>
        <strain evidence="4">I ESC-2004</strain>
    </source>
</reference>
<proteinExistence type="predicted"/>
<dbReference type="GO" id="GO:0005634">
    <property type="term" value="C:nucleus"/>
    <property type="evidence" value="ECO:0007669"/>
    <property type="project" value="TreeGrafter"/>
</dbReference>
<keyword evidence="1" id="KW-0040">ANK repeat</keyword>
<dbReference type="AlphaFoldDB" id="R7TRK5"/>
<dbReference type="EMBL" id="AMQN01028034">
    <property type="status" value="NOT_ANNOTATED_CDS"/>
    <property type="molecule type" value="Genomic_DNA"/>
</dbReference>
<dbReference type="EMBL" id="AMQN01028032">
    <property type="status" value="NOT_ANNOTATED_CDS"/>
    <property type="molecule type" value="Genomic_DNA"/>
</dbReference>
<organism evidence="2">
    <name type="scientific">Capitella teleta</name>
    <name type="common">Polychaete worm</name>
    <dbReference type="NCBI Taxonomy" id="283909"/>
    <lineage>
        <taxon>Eukaryota</taxon>
        <taxon>Metazoa</taxon>
        <taxon>Spiralia</taxon>
        <taxon>Lophotrochozoa</taxon>
        <taxon>Annelida</taxon>
        <taxon>Polychaeta</taxon>
        <taxon>Sedentaria</taxon>
        <taxon>Scolecida</taxon>
        <taxon>Capitellidae</taxon>
        <taxon>Capitella</taxon>
    </lineage>
</organism>
<dbReference type="Gene3D" id="1.25.40.20">
    <property type="entry name" value="Ankyrin repeat-containing domain"/>
    <property type="match status" value="1"/>
</dbReference>
<evidence type="ECO:0000313" key="2">
    <source>
        <dbReference type="EMBL" id="ELT96548.1"/>
    </source>
</evidence>
<protein>
    <submittedName>
        <fullName evidence="2 3">Uncharacterized protein</fullName>
    </submittedName>
</protein>
<dbReference type="SUPFAM" id="SSF48403">
    <property type="entry name" value="Ankyrin repeat"/>
    <property type="match status" value="1"/>
</dbReference>